<dbReference type="GO" id="GO:0032259">
    <property type="term" value="P:methylation"/>
    <property type="evidence" value="ECO:0007669"/>
    <property type="project" value="UniProtKB-KW"/>
</dbReference>
<accession>A0A432W393</accession>
<dbReference type="EMBL" id="PIPJ01000001">
    <property type="protein sequence ID" value="RUO23674.1"/>
    <property type="molecule type" value="Genomic_DNA"/>
</dbReference>
<dbReference type="SUPFAM" id="SSF53335">
    <property type="entry name" value="S-adenosyl-L-methionine-dependent methyltransferases"/>
    <property type="match status" value="1"/>
</dbReference>
<keyword evidence="1 3" id="KW-0808">Transferase</keyword>
<keyword evidence="3" id="KW-0489">Methyltransferase</keyword>
<dbReference type="InterPro" id="IPR041698">
    <property type="entry name" value="Methyltransf_25"/>
</dbReference>
<evidence type="ECO:0000256" key="1">
    <source>
        <dbReference type="ARBA" id="ARBA00022679"/>
    </source>
</evidence>
<proteinExistence type="predicted"/>
<feature type="domain" description="Methyltransferase" evidence="2">
    <location>
        <begin position="36"/>
        <end position="128"/>
    </location>
</feature>
<sequence length="197" mass="22193">MWDERYSREDYAYGTEPNDFLKQAVAKIDIQPGSRVLCLAEGEGRNAVFLAESGFIPLAVDYSNVALEKANRLAAARKVIIETRKIDLTKEDLPDEQFDLIVMIFCHLPSAPSIKLYEQIKKHLKSNGWLLLEGYTEAQLARNTGGPKDADLMFSSKELNDHFAEFNIVRSQELVRPIIEGTFHTGEGAVCQFIAQK</sequence>
<dbReference type="GO" id="GO:0008168">
    <property type="term" value="F:methyltransferase activity"/>
    <property type="evidence" value="ECO:0007669"/>
    <property type="project" value="UniProtKB-KW"/>
</dbReference>
<dbReference type="Gene3D" id="3.40.50.150">
    <property type="entry name" value="Vaccinia Virus protein VP39"/>
    <property type="match status" value="1"/>
</dbReference>
<comment type="caution">
    <text evidence="3">The sequence shown here is derived from an EMBL/GenBank/DDBJ whole genome shotgun (WGS) entry which is preliminary data.</text>
</comment>
<dbReference type="CDD" id="cd02440">
    <property type="entry name" value="AdoMet_MTases"/>
    <property type="match status" value="1"/>
</dbReference>
<dbReference type="PANTHER" id="PTHR43861">
    <property type="entry name" value="TRANS-ACONITATE 2-METHYLTRANSFERASE-RELATED"/>
    <property type="match status" value="1"/>
</dbReference>
<dbReference type="Proteomes" id="UP000288395">
    <property type="component" value="Unassembled WGS sequence"/>
</dbReference>
<dbReference type="AlphaFoldDB" id="A0A432W393"/>
<dbReference type="PANTHER" id="PTHR43861:SF3">
    <property type="entry name" value="PUTATIVE (AFU_ORTHOLOGUE AFUA_2G14390)-RELATED"/>
    <property type="match status" value="1"/>
</dbReference>
<dbReference type="OrthoDB" id="9786503at2"/>
<gene>
    <name evidence="3" type="ORF">CWE08_01130</name>
</gene>
<name>A0A432W393_9GAMM</name>
<evidence type="ECO:0000313" key="4">
    <source>
        <dbReference type="Proteomes" id="UP000288395"/>
    </source>
</evidence>
<keyword evidence="4" id="KW-1185">Reference proteome</keyword>
<dbReference type="InterPro" id="IPR029063">
    <property type="entry name" value="SAM-dependent_MTases_sf"/>
</dbReference>
<evidence type="ECO:0000259" key="2">
    <source>
        <dbReference type="Pfam" id="PF13649"/>
    </source>
</evidence>
<dbReference type="Pfam" id="PF13649">
    <property type="entry name" value="Methyltransf_25"/>
    <property type="match status" value="1"/>
</dbReference>
<reference evidence="4" key="1">
    <citation type="journal article" date="2018" name="Front. Microbiol.">
        <title>Genome-Based Analysis Reveals the Taxonomy and Diversity of the Family Idiomarinaceae.</title>
        <authorList>
            <person name="Liu Y."/>
            <person name="Lai Q."/>
            <person name="Shao Z."/>
        </authorList>
    </citation>
    <scope>NUCLEOTIDE SEQUENCE [LARGE SCALE GENOMIC DNA]</scope>
    <source>
        <strain evidence="4">GBPy7</strain>
    </source>
</reference>
<organism evidence="3 4">
    <name type="scientific">Aliidiomarina iranensis</name>
    <dbReference type="NCBI Taxonomy" id="1434071"/>
    <lineage>
        <taxon>Bacteria</taxon>
        <taxon>Pseudomonadati</taxon>
        <taxon>Pseudomonadota</taxon>
        <taxon>Gammaproteobacteria</taxon>
        <taxon>Alteromonadales</taxon>
        <taxon>Idiomarinaceae</taxon>
        <taxon>Aliidiomarina</taxon>
    </lineage>
</organism>
<evidence type="ECO:0000313" key="3">
    <source>
        <dbReference type="EMBL" id="RUO23674.1"/>
    </source>
</evidence>
<protein>
    <submittedName>
        <fullName evidence="3">SAM-dependent methyltransferase</fullName>
    </submittedName>
</protein>